<reference evidence="2 3" key="1">
    <citation type="submission" date="2016-11" db="EMBL/GenBank/DDBJ databases">
        <authorList>
            <person name="Jaros S."/>
            <person name="Januszkiewicz K."/>
            <person name="Wedrychowicz H."/>
        </authorList>
    </citation>
    <scope>NUCLEOTIDE SEQUENCE [LARGE SCALE GENOMIC DNA]</scope>
    <source>
        <strain evidence="2 3">DSM 18119</strain>
    </source>
</reference>
<dbReference type="STRING" id="1121884.SAMN02745131_01796"/>
<keyword evidence="1" id="KW-0812">Transmembrane</keyword>
<organism evidence="2 3">
    <name type="scientific">Flavisolibacter ginsengisoli DSM 18119</name>
    <dbReference type="NCBI Taxonomy" id="1121884"/>
    <lineage>
        <taxon>Bacteria</taxon>
        <taxon>Pseudomonadati</taxon>
        <taxon>Bacteroidota</taxon>
        <taxon>Chitinophagia</taxon>
        <taxon>Chitinophagales</taxon>
        <taxon>Chitinophagaceae</taxon>
        <taxon>Flavisolibacter</taxon>
    </lineage>
</organism>
<dbReference type="InterPro" id="IPR011250">
    <property type="entry name" value="OMP/PagP_B-barrel"/>
</dbReference>
<keyword evidence="1" id="KW-1133">Transmembrane helix</keyword>
<name>A0A1M4YXE5_9BACT</name>
<protein>
    <submittedName>
        <fullName evidence="2">Outer membrane protein beta-barrel domain-containing protein</fullName>
    </submittedName>
</protein>
<dbReference type="SUPFAM" id="SSF56925">
    <property type="entry name" value="OMPA-like"/>
    <property type="match status" value="1"/>
</dbReference>
<dbReference type="EMBL" id="FQUU01000006">
    <property type="protein sequence ID" value="SHF10227.1"/>
    <property type="molecule type" value="Genomic_DNA"/>
</dbReference>
<dbReference type="AlphaFoldDB" id="A0A1M4YXE5"/>
<evidence type="ECO:0000256" key="1">
    <source>
        <dbReference type="SAM" id="Phobius"/>
    </source>
</evidence>
<keyword evidence="1" id="KW-0472">Membrane</keyword>
<evidence type="ECO:0000313" key="3">
    <source>
        <dbReference type="Proteomes" id="UP000184048"/>
    </source>
</evidence>
<sequence length="417" mass="47415">MDDLFRRAAENYPLDTKSADWDKIAAELDIKPEKTKDSVFRDRRFLWLLLLLPLSFLCNHIFNAGSPVLSNTDQNESVNILKNEKGTVATGKDLHMDQKNVSTINKRSINNPIDNSIDHVRSISNSNSRSTQLGRLKMNTALIAKQIGPTLRNGRQSNMDRIELQVENHEEFEKVLVKDNMAFVSANIYPSPVVNLPSIFRDLVVKEEVNKLLEKPNDRQKKIYAGIIGGIDATTIKFQKVSNAGYSFGVLLGYKLNDKWSIESGLFHDKKYYYSEGQYLNTAKMYILPGTKINSLDGNCSMWEIPLQARYNFKYSKKKEWFSTLGLSSYFMKKENYDYTYSYISTGQTYDKYRSYNNASKHFFSVITLSAGFTNPINKTIDLRVEPYLKIPVKGVGVGSISLQSAGIQIGVTKSLF</sequence>
<gene>
    <name evidence="2" type="ORF">SAMN02745131_01796</name>
</gene>
<accession>A0A1M4YXE5</accession>
<keyword evidence="3" id="KW-1185">Reference proteome</keyword>
<evidence type="ECO:0000313" key="2">
    <source>
        <dbReference type="EMBL" id="SHF10227.1"/>
    </source>
</evidence>
<proteinExistence type="predicted"/>
<dbReference type="Proteomes" id="UP000184048">
    <property type="component" value="Unassembled WGS sequence"/>
</dbReference>
<feature type="transmembrane region" description="Helical" evidence="1">
    <location>
        <begin position="45"/>
        <end position="62"/>
    </location>
</feature>